<dbReference type="InterPro" id="IPR016136">
    <property type="entry name" value="DNA_helicase_N/primase_C"/>
</dbReference>
<evidence type="ECO:0000313" key="14">
    <source>
        <dbReference type="EMBL" id="HIU48985.1"/>
    </source>
</evidence>
<dbReference type="GO" id="GO:0005829">
    <property type="term" value="C:cytosol"/>
    <property type="evidence" value="ECO:0007669"/>
    <property type="project" value="TreeGrafter"/>
</dbReference>
<dbReference type="GO" id="GO:0042802">
    <property type="term" value="F:identical protein binding"/>
    <property type="evidence" value="ECO:0007669"/>
    <property type="project" value="UniProtKB-ARBA"/>
</dbReference>
<evidence type="ECO:0000256" key="5">
    <source>
        <dbReference type="ARBA" id="ARBA00022801"/>
    </source>
</evidence>
<keyword evidence="4 12" id="KW-0547">Nucleotide-binding</keyword>
<evidence type="ECO:0000256" key="9">
    <source>
        <dbReference type="ARBA" id="ARBA00023235"/>
    </source>
</evidence>
<sequence>MNMERVLPHNKEAEQSVIGSVLTSGKSVAASAEIIKAEDFYFEQNRAIYAVVMELFNENVPVDIVTVSDRLNQKDQLDAIGGITYLSMAATSVPTTGNTEYYAKIIKEKAVLRRLIQSAKAISDMAYQESDHLEQILEQSEQLIFGVAAEKEQNDIVPIQEVLMTAYQDMVEHALNKGKLSGVPTGFDELNRRTGGLHGGELIIVAGRPGMGKSSFAVNIAEHAAINEGTAVAIFNLEMSKSMIVNRILCSQALVDSNAVRMGDFSGEDWRQIGAVVDKVAMAPIFIDDTATITVSEIRAKCRRLKQTKKLGLVIIDYLQLMQSSGRSDNRQQEISEISRSLKVLAKELDIPVIALSQLARTVESRSDKRPMLSDLRESGAIEQDADMVLFLYRDEYYNKDSEEKNIAECIIAKQRTGETGMFKLGWQGRYTKFVNIDYTAKEE</sequence>
<dbReference type="NCBIfam" id="TIGR00665">
    <property type="entry name" value="DnaB"/>
    <property type="match status" value="1"/>
</dbReference>
<keyword evidence="8 12" id="KW-0238">DNA-binding</keyword>
<keyword evidence="3 12" id="KW-0235">DNA replication</keyword>
<dbReference type="InterPro" id="IPR007693">
    <property type="entry name" value="DNA_helicase_DnaB-like_N"/>
</dbReference>
<name>A0A9D1LVQ5_9FIRM</name>
<comment type="similarity">
    <text evidence="1 12">Belongs to the helicase family. DnaB subfamily.</text>
</comment>
<comment type="function">
    <text evidence="12">The main replicative DNA helicase, it participates in initiation and elongation during chromosome replication. Travels ahead of the DNA replisome, separating dsDNA into templates for DNA synthesis. A processive ATP-dependent 5'-3' DNA helicase it has DNA-dependent ATPase activity.</text>
</comment>
<keyword evidence="6 12" id="KW-0347">Helicase</keyword>
<dbReference type="AlphaFoldDB" id="A0A9D1LVQ5"/>
<dbReference type="FunFam" id="3.40.50.300:FF:000076">
    <property type="entry name" value="Replicative DNA helicase"/>
    <property type="match status" value="1"/>
</dbReference>
<dbReference type="EMBL" id="DVND01000164">
    <property type="protein sequence ID" value="HIU48985.1"/>
    <property type="molecule type" value="Genomic_DNA"/>
</dbReference>
<dbReference type="GO" id="GO:0005524">
    <property type="term" value="F:ATP binding"/>
    <property type="evidence" value="ECO:0007669"/>
    <property type="project" value="UniProtKB-UniRule"/>
</dbReference>
<dbReference type="SUPFAM" id="SSF48024">
    <property type="entry name" value="N-terminal domain of DnaB helicase"/>
    <property type="match status" value="1"/>
</dbReference>
<evidence type="ECO:0000256" key="10">
    <source>
        <dbReference type="ARBA" id="ARBA00048954"/>
    </source>
</evidence>
<dbReference type="InterPro" id="IPR007694">
    <property type="entry name" value="DNA_helicase_DnaB-like_C"/>
</dbReference>
<evidence type="ECO:0000256" key="11">
    <source>
        <dbReference type="NCBIfam" id="TIGR00665"/>
    </source>
</evidence>
<keyword evidence="9" id="KW-0413">Isomerase</keyword>
<dbReference type="Proteomes" id="UP000824111">
    <property type="component" value="Unassembled WGS sequence"/>
</dbReference>
<dbReference type="InterPro" id="IPR027417">
    <property type="entry name" value="P-loop_NTPase"/>
</dbReference>
<reference evidence="14" key="1">
    <citation type="submission" date="2020-10" db="EMBL/GenBank/DDBJ databases">
        <authorList>
            <person name="Gilroy R."/>
        </authorList>
    </citation>
    <scope>NUCLEOTIDE SEQUENCE</scope>
    <source>
        <strain evidence="14">ChiSjej4B22-9803</strain>
    </source>
</reference>
<dbReference type="GO" id="GO:1990077">
    <property type="term" value="C:primosome complex"/>
    <property type="evidence" value="ECO:0007669"/>
    <property type="project" value="UniProtKB-UniRule"/>
</dbReference>
<dbReference type="GO" id="GO:0003677">
    <property type="term" value="F:DNA binding"/>
    <property type="evidence" value="ECO:0007669"/>
    <property type="project" value="UniProtKB-UniRule"/>
</dbReference>
<dbReference type="FunFam" id="1.10.860.10:FF:000001">
    <property type="entry name" value="Replicative DNA helicase"/>
    <property type="match status" value="1"/>
</dbReference>
<dbReference type="NCBIfam" id="NF004384">
    <property type="entry name" value="PRK05748.1"/>
    <property type="match status" value="1"/>
</dbReference>
<evidence type="ECO:0000259" key="13">
    <source>
        <dbReference type="PROSITE" id="PS51199"/>
    </source>
</evidence>
<evidence type="ECO:0000256" key="8">
    <source>
        <dbReference type="ARBA" id="ARBA00023125"/>
    </source>
</evidence>
<accession>A0A9D1LVQ5</accession>
<gene>
    <name evidence="14" type="primary">dnaB</name>
    <name evidence="14" type="ORF">IAB04_06440</name>
</gene>
<comment type="caution">
    <text evidence="14">The sequence shown here is derived from an EMBL/GenBank/DDBJ whole genome shotgun (WGS) entry which is preliminary data.</text>
</comment>
<dbReference type="Pfam" id="PF03796">
    <property type="entry name" value="DnaB_C"/>
    <property type="match status" value="1"/>
</dbReference>
<evidence type="ECO:0000256" key="2">
    <source>
        <dbReference type="ARBA" id="ARBA00022515"/>
    </source>
</evidence>
<proteinExistence type="inferred from homology"/>
<dbReference type="SMART" id="SM00382">
    <property type="entry name" value="AAA"/>
    <property type="match status" value="1"/>
</dbReference>
<dbReference type="GO" id="GO:0043139">
    <property type="term" value="F:5'-3' DNA helicase activity"/>
    <property type="evidence" value="ECO:0007669"/>
    <property type="project" value="UniProtKB-EC"/>
</dbReference>
<dbReference type="EC" id="5.6.2.3" evidence="11 12"/>
<protein>
    <recommendedName>
        <fullName evidence="11 12">Replicative DNA helicase</fullName>
        <ecNumber evidence="11 12">5.6.2.3</ecNumber>
    </recommendedName>
</protein>
<evidence type="ECO:0000313" key="15">
    <source>
        <dbReference type="Proteomes" id="UP000824111"/>
    </source>
</evidence>
<organism evidence="14 15">
    <name type="scientific">Candidatus Avimonoglobus intestinipullorum</name>
    <dbReference type="NCBI Taxonomy" id="2840699"/>
    <lineage>
        <taxon>Bacteria</taxon>
        <taxon>Bacillati</taxon>
        <taxon>Bacillota</taxon>
        <taxon>Clostridia</taxon>
        <taxon>Eubacteriales</taxon>
        <taxon>Candidatus Avimonoglobus</taxon>
    </lineage>
</organism>
<keyword evidence="7 12" id="KW-0067">ATP-binding</keyword>
<comment type="catalytic activity">
    <reaction evidence="10 12">
        <text>ATP + H2O = ADP + phosphate + H(+)</text>
        <dbReference type="Rhea" id="RHEA:13065"/>
        <dbReference type="ChEBI" id="CHEBI:15377"/>
        <dbReference type="ChEBI" id="CHEBI:15378"/>
        <dbReference type="ChEBI" id="CHEBI:30616"/>
        <dbReference type="ChEBI" id="CHEBI:43474"/>
        <dbReference type="ChEBI" id="CHEBI:456216"/>
        <dbReference type="EC" id="5.6.2.3"/>
    </reaction>
</comment>
<keyword evidence="5 12" id="KW-0378">Hydrolase</keyword>
<dbReference type="CDD" id="cd00984">
    <property type="entry name" value="DnaB_C"/>
    <property type="match status" value="1"/>
</dbReference>
<dbReference type="GO" id="GO:0016787">
    <property type="term" value="F:hydrolase activity"/>
    <property type="evidence" value="ECO:0007669"/>
    <property type="project" value="UniProtKB-KW"/>
</dbReference>
<dbReference type="PANTHER" id="PTHR30153">
    <property type="entry name" value="REPLICATIVE DNA HELICASE DNAB"/>
    <property type="match status" value="1"/>
</dbReference>
<feature type="domain" description="SF4 helicase" evidence="13">
    <location>
        <begin position="176"/>
        <end position="441"/>
    </location>
</feature>
<evidence type="ECO:0000256" key="7">
    <source>
        <dbReference type="ARBA" id="ARBA00022840"/>
    </source>
</evidence>
<dbReference type="PANTHER" id="PTHR30153:SF2">
    <property type="entry name" value="REPLICATIVE DNA HELICASE"/>
    <property type="match status" value="1"/>
</dbReference>
<evidence type="ECO:0000256" key="3">
    <source>
        <dbReference type="ARBA" id="ARBA00022705"/>
    </source>
</evidence>
<dbReference type="GO" id="GO:0006269">
    <property type="term" value="P:DNA replication, synthesis of primer"/>
    <property type="evidence" value="ECO:0007669"/>
    <property type="project" value="UniProtKB-UniRule"/>
</dbReference>
<dbReference type="Gene3D" id="1.10.860.10">
    <property type="entry name" value="DNAb Helicase, Chain A"/>
    <property type="match status" value="1"/>
</dbReference>
<dbReference type="InterPro" id="IPR007692">
    <property type="entry name" value="DNA_helicase_DnaB"/>
</dbReference>
<dbReference type="PROSITE" id="PS51199">
    <property type="entry name" value="SF4_HELICASE"/>
    <property type="match status" value="1"/>
</dbReference>
<evidence type="ECO:0000256" key="12">
    <source>
        <dbReference type="RuleBase" id="RU362085"/>
    </source>
</evidence>
<dbReference type="InterPro" id="IPR003593">
    <property type="entry name" value="AAA+_ATPase"/>
</dbReference>
<dbReference type="Gene3D" id="3.40.50.300">
    <property type="entry name" value="P-loop containing nucleotide triphosphate hydrolases"/>
    <property type="match status" value="1"/>
</dbReference>
<dbReference type="Pfam" id="PF00772">
    <property type="entry name" value="DnaB"/>
    <property type="match status" value="1"/>
</dbReference>
<dbReference type="SUPFAM" id="SSF52540">
    <property type="entry name" value="P-loop containing nucleoside triphosphate hydrolases"/>
    <property type="match status" value="1"/>
</dbReference>
<evidence type="ECO:0000256" key="4">
    <source>
        <dbReference type="ARBA" id="ARBA00022741"/>
    </source>
</evidence>
<reference evidence="14" key="2">
    <citation type="journal article" date="2021" name="PeerJ">
        <title>Extensive microbial diversity within the chicken gut microbiome revealed by metagenomics and culture.</title>
        <authorList>
            <person name="Gilroy R."/>
            <person name="Ravi A."/>
            <person name="Getino M."/>
            <person name="Pursley I."/>
            <person name="Horton D.L."/>
            <person name="Alikhan N.F."/>
            <person name="Baker D."/>
            <person name="Gharbi K."/>
            <person name="Hall N."/>
            <person name="Watson M."/>
            <person name="Adriaenssens E.M."/>
            <person name="Foster-Nyarko E."/>
            <person name="Jarju S."/>
            <person name="Secka A."/>
            <person name="Antonio M."/>
            <person name="Oren A."/>
            <person name="Chaudhuri R.R."/>
            <person name="La Ragione R."/>
            <person name="Hildebrand F."/>
            <person name="Pallen M.J."/>
        </authorList>
    </citation>
    <scope>NUCLEOTIDE SEQUENCE</scope>
    <source>
        <strain evidence="14">ChiSjej4B22-9803</strain>
    </source>
</reference>
<evidence type="ECO:0000256" key="6">
    <source>
        <dbReference type="ARBA" id="ARBA00022806"/>
    </source>
</evidence>
<evidence type="ECO:0000256" key="1">
    <source>
        <dbReference type="ARBA" id="ARBA00008428"/>
    </source>
</evidence>
<keyword evidence="2 12" id="KW-0639">Primosome</keyword>
<dbReference type="InterPro" id="IPR036185">
    <property type="entry name" value="DNA_heli_DnaB-like_N_sf"/>
</dbReference>